<dbReference type="Proteomes" id="UP001217089">
    <property type="component" value="Unassembled WGS sequence"/>
</dbReference>
<comment type="caution">
    <text evidence="3">The sequence shown here is derived from an EMBL/GenBank/DDBJ whole genome shotgun (WGS) entry which is preliminary data.</text>
</comment>
<evidence type="ECO:0000256" key="1">
    <source>
        <dbReference type="SAM" id="Phobius"/>
    </source>
</evidence>
<evidence type="ECO:0000259" key="2">
    <source>
        <dbReference type="PROSITE" id="PS50853"/>
    </source>
</evidence>
<sequence>MYGLTLLKQQDKFLGSLCNFRYKYSLRGTVNLITPSLVFIINDSFAGSLGILISVIYNNDYTDIHAHTLISTLSLQALKPPTIFVDLVRGTTARLSWVIDEDFGIITHFQLTYEIVNTAENLLRITHNIDGTRRSFTLRGLVPFSTYKVFMVTVGTTGVSNASESLEFGTTVPDYRHMIKIQRDGLHPEEIVIILIVLVLWMIAVILFLRQWDNIRILQPMEARYKHSPKNLETIRVVKREQDSVIYKNYNRKLSVTMIAREKKRLQRMHTAPVLPTVPRLITLPTIEMEDVTTEITIYMYRAERKESYVVNYTAICLI</sequence>
<dbReference type="SUPFAM" id="SSF49265">
    <property type="entry name" value="Fibronectin type III"/>
    <property type="match status" value="1"/>
</dbReference>
<name>A0ABQ9FU15_TEGGR</name>
<feature type="transmembrane region" description="Helical" evidence="1">
    <location>
        <begin position="191"/>
        <end position="209"/>
    </location>
</feature>
<dbReference type="InterPro" id="IPR013783">
    <property type="entry name" value="Ig-like_fold"/>
</dbReference>
<keyword evidence="4" id="KW-1185">Reference proteome</keyword>
<dbReference type="InterPro" id="IPR003961">
    <property type="entry name" value="FN3_dom"/>
</dbReference>
<dbReference type="Gene3D" id="2.60.40.10">
    <property type="entry name" value="Immunoglobulins"/>
    <property type="match status" value="1"/>
</dbReference>
<dbReference type="CDD" id="cd00063">
    <property type="entry name" value="FN3"/>
    <property type="match status" value="1"/>
</dbReference>
<dbReference type="InterPro" id="IPR032073">
    <property type="entry name" value="FNDC5_C"/>
</dbReference>
<dbReference type="Pfam" id="PF16066">
    <property type="entry name" value="DUF4808"/>
    <property type="match status" value="1"/>
</dbReference>
<feature type="domain" description="Fibronectin type-III" evidence="2">
    <location>
        <begin position="77"/>
        <end position="174"/>
    </location>
</feature>
<keyword evidence="1" id="KW-0472">Membrane</keyword>
<gene>
    <name evidence="3" type="ORF">KUTeg_002316</name>
</gene>
<evidence type="ECO:0000313" key="3">
    <source>
        <dbReference type="EMBL" id="KAJ8320729.1"/>
    </source>
</evidence>
<dbReference type="PROSITE" id="PS50853">
    <property type="entry name" value="FN3"/>
    <property type="match status" value="1"/>
</dbReference>
<dbReference type="EMBL" id="JARBDR010000141">
    <property type="protein sequence ID" value="KAJ8320729.1"/>
    <property type="molecule type" value="Genomic_DNA"/>
</dbReference>
<dbReference type="Pfam" id="PF00041">
    <property type="entry name" value="fn3"/>
    <property type="match status" value="1"/>
</dbReference>
<protein>
    <recommendedName>
        <fullName evidence="2">Fibronectin type-III domain-containing protein</fullName>
    </recommendedName>
</protein>
<organism evidence="3 4">
    <name type="scientific">Tegillarca granosa</name>
    <name type="common">Malaysian cockle</name>
    <name type="synonym">Anadara granosa</name>
    <dbReference type="NCBI Taxonomy" id="220873"/>
    <lineage>
        <taxon>Eukaryota</taxon>
        <taxon>Metazoa</taxon>
        <taxon>Spiralia</taxon>
        <taxon>Lophotrochozoa</taxon>
        <taxon>Mollusca</taxon>
        <taxon>Bivalvia</taxon>
        <taxon>Autobranchia</taxon>
        <taxon>Pteriomorphia</taxon>
        <taxon>Arcoida</taxon>
        <taxon>Arcoidea</taxon>
        <taxon>Arcidae</taxon>
        <taxon>Tegillarca</taxon>
    </lineage>
</organism>
<dbReference type="InterPro" id="IPR036116">
    <property type="entry name" value="FN3_sf"/>
</dbReference>
<keyword evidence="1" id="KW-1133">Transmembrane helix</keyword>
<proteinExistence type="predicted"/>
<evidence type="ECO:0000313" key="4">
    <source>
        <dbReference type="Proteomes" id="UP001217089"/>
    </source>
</evidence>
<accession>A0ABQ9FU15</accession>
<keyword evidence="1" id="KW-0812">Transmembrane</keyword>
<reference evidence="3 4" key="1">
    <citation type="submission" date="2022-12" db="EMBL/GenBank/DDBJ databases">
        <title>Chromosome-level genome of Tegillarca granosa.</title>
        <authorList>
            <person name="Kim J."/>
        </authorList>
    </citation>
    <scope>NUCLEOTIDE SEQUENCE [LARGE SCALE GENOMIC DNA]</scope>
    <source>
        <strain evidence="3">Teg-2019</strain>
        <tissue evidence="3">Adductor muscle</tissue>
    </source>
</reference>